<dbReference type="Pfam" id="PF02302">
    <property type="entry name" value="PTS_IIB"/>
    <property type="match status" value="1"/>
</dbReference>
<dbReference type="GO" id="GO:0009401">
    <property type="term" value="P:phosphoenolpyruvate-dependent sugar phosphotransferase system"/>
    <property type="evidence" value="ECO:0007669"/>
    <property type="project" value="UniProtKB-KW"/>
</dbReference>
<dbReference type="GeneID" id="61924542"/>
<evidence type="ECO:0000256" key="2">
    <source>
        <dbReference type="ARBA" id="ARBA00022553"/>
    </source>
</evidence>
<dbReference type="GO" id="GO:0008982">
    <property type="term" value="F:protein-N(PI)-phosphohistidine-sugar phosphotransferase activity"/>
    <property type="evidence" value="ECO:0007669"/>
    <property type="project" value="InterPro"/>
</dbReference>
<evidence type="ECO:0000259" key="8">
    <source>
        <dbReference type="PROSITE" id="PS51100"/>
    </source>
</evidence>
<reference evidence="9 10" key="1">
    <citation type="submission" date="2020-02" db="EMBL/GenBank/DDBJ databases">
        <authorList>
            <person name="Kociolek L.K."/>
            <person name="Ozer E.A."/>
        </authorList>
    </citation>
    <scope>NUCLEOTIDE SEQUENCE [LARGE SCALE GENOMIC DNA]</scope>
    <source>
        <strain evidence="9 10">ATCC 14501</strain>
    </source>
</reference>
<keyword evidence="3" id="KW-0762">Sugar transport</keyword>
<feature type="domain" description="PTS EIIB type-3" evidence="8">
    <location>
        <begin position="1"/>
        <end position="105"/>
    </location>
</feature>
<dbReference type="PANTHER" id="PTHR34581">
    <property type="entry name" value="PTS SYSTEM N,N'-DIACETYLCHITOBIOSE-SPECIFIC EIIB COMPONENT"/>
    <property type="match status" value="1"/>
</dbReference>
<dbReference type="InterPro" id="IPR013012">
    <property type="entry name" value="PTS_EIIB_3"/>
</dbReference>
<dbReference type="EMBL" id="CP048838">
    <property type="protein sequence ID" value="QJA01526.1"/>
    <property type="molecule type" value="Genomic_DNA"/>
</dbReference>
<evidence type="ECO:0000256" key="1">
    <source>
        <dbReference type="ARBA" id="ARBA00022448"/>
    </source>
</evidence>
<dbReference type="InterPro" id="IPR036095">
    <property type="entry name" value="PTS_EIIB-like_sf"/>
</dbReference>
<evidence type="ECO:0000313" key="10">
    <source>
        <dbReference type="Proteomes" id="UP000503330"/>
    </source>
</evidence>
<dbReference type="AlphaFoldDB" id="A0AAP9MEP4"/>
<proteinExistence type="predicted"/>
<name>A0AAP9MEP4_CLOIN</name>
<evidence type="ECO:0000256" key="3">
    <source>
        <dbReference type="ARBA" id="ARBA00022597"/>
    </source>
</evidence>
<keyword evidence="6" id="KW-0418">Kinase</keyword>
<protein>
    <submittedName>
        <fullName evidence="9">PTS lactose transporter subunit IIBC</fullName>
    </submittedName>
</protein>
<evidence type="ECO:0000313" key="9">
    <source>
        <dbReference type="EMBL" id="QJA01526.1"/>
    </source>
</evidence>
<evidence type="ECO:0000256" key="7">
    <source>
        <dbReference type="PROSITE-ProRule" id="PRU00423"/>
    </source>
</evidence>
<evidence type="ECO:0000256" key="4">
    <source>
        <dbReference type="ARBA" id="ARBA00022679"/>
    </source>
</evidence>
<dbReference type="PANTHER" id="PTHR34581:SF2">
    <property type="entry name" value="PTS SYSTEM N,N'-DIACETYLCHITOBIOSE-SPECIFIC EIIB COMPONENT"/>
    <property type="match status" value="1"/>
</dbReference>
<keyword evidence="5" id="KW-0598">Phosphotransferase system</keyword>
<keyword evidence="4" id="KW-0808">Transferase</keyword>
<dbReference type="RefSeq" id="WP_002607336.1">
    <property type="nucleotide sequence ID" value="NZ_BAAACC010000020.1"/>
</dbReference>
<dbReference type="Proteomes" id="UP000503330">
    <property type="component" value="Chromosome"/>
</dbReference>
<organism evidence="9 10">
    <name type="scientific">Clostridium innocuum</name>
    <dbReference type="NCBI Taxonomy" id="1522"/>
    <lineage>
        <taxon>Bacteria</taxon>
        <taxon>Bacillati</taxon>
        <taxon>Bacillota</taxon>
        <taxon>Clostridia</taxon>
        <taxon>Eubacteriales</taxon>
        <taxon>Clostridiaceae</taxon>
        <taxon>Clostridium</taxon>
    </lineage>
</organism>
<feature type="modified residue" description="Phosphocysteine; by EIIA" evidence="7">
    <location>
        <position position="7"/>
    </location>
</feature>
<dbReference type="InterPro" id="IPR051819">
    <property type="entry name" value="PTS_sugar-specific_EIIB"/>
</dbReference>
<dbReference type="InterPro" id="IPR003501">
    <property type="entry name" value="PTS_EIIB_2/3"/>
</dbReference>
<evidence type="ECO:0000256" key="5">
    <source>
        <dbReference type="ARBA" id="ARBA00022683"/>
    </source>
</evidence>
<dbReference type="PROSITE" id="PS51100">
    <property type="entry name" value="PTS_EIIB_TYPE_3"/>
    <property type="match status" value="1"/>
</dbReference>
<sequence length="105" mass="11667">MKILLICGNGVSSGMIAQKIRKAGIARGYDAVSDAYSYSQLSEVVDEFDVVLVAPQMKFNEDMIRDICALHQKPYAVLDNFVYSTLDGERGFDTVLSLLNEKEKV</sequence>
<dbReference type="GO" id="GO:0016301">
    <property type="term" value="F:kinase activity"/>
    <property type="evidence" value="ECO:0007669"/>
    <property type="project" value="UniProtKB-KW"/>
</dbReference>
<dbReference type="Gene3D" id="3.40.50.2300">
    <property type="match status" value="1"/>
</dbReference>
<dbReference type="SUPFAM" id="SSF52794">
    <property type="entry name" value="PTS system IIB component-like"/>
    <property type="match status" value="1"/>
</dbReference>
<keyword evidence="2" id="KW-0597">Phosphoprotein</keyword>
<evidence type="ECO:0000256" key="6">
    <source>
        <dbReference type="ARBA" id="ARBA00022777"/>
    </source>
</evidence>
<keyword evidence="1" id="KW-0813">Transport</keyword>
<gene>
    <name evidence="9" type="ORF">G4D54_03355</name>
</gene>
<accession>A0AAP9MEP4</accession>